<comment type="caution">
    <text evidence="1">The sequence shown here is derived from an EMBL/GenBank/DDBJ whole genome shotgun (WGS) entry which is preliminary data.</text>
</comment>
<keyword evidence="2" id="KW-1185">Reference proteome</keyword>
<reference evidence="1 2" key="1">
    <citation type="journal article" date="2018" name="Antonie Van Leeuwenhoek">
        <title>Larkinella terrae sp. nov., isolated from soil on Jeju Island, South Korea.</title>
        <authorList>
            <person name="Ten L.N."/>
            <person name="Jeon J."/>
            <person name="Park S.J."/>
            <person name="Park S."/>
            <person name="Lee S.Y."/>
            <person name="Kim M.K."/>
            <person name="Jung H.Y."/>
        </authorList>
    </citation>
    <scope>NUCLEOTIDE SEQUENCE [LARGE SCALE GENOMIC DNA]</scope>
    <source>
        <strain evidence="1 2">KCTC 52001</strain>
    </source>
</reference>
<sequence>MKFQNCSKDETYFLPPSFRQPFLITYEDDTFFGYGPHHKIEIGNKECIVYTDRLNWLLRSQSVEVADIVELDPIIIDGTKYKDSYKSGYEDGEVYFSNIYKPDKSDIYKALDVVVETLRAKCFEDCNGYLWTPGWDGVRHSHIGRFNHKIIWEHGYYAGIFRQIEELVRLYKPLKQILLSSPLTAPALDKSDTIAYNSFEELFINLIDIEKCIDALRRYRPEKSVLGEGRNWTGVNKDKGVIVAWIERMEGMRKPKIRRLSNRKRLVMLLNNFFLDLNMGKDARVFSNPVDLNVKQAFEALMPD</sequence>
<evidence type="ECO:0000313" key="2">
    <source>
        <dbReference type="Proteomes" id="UP000441754"/>
    </source>
</evidence>
<dbReference type="RefSeq" id="WP_154174614.1">
    <property type="nucleotide sequence ID" value="NZ_WJXZ01000004.1"/>
</dbReference>
<organism evidence="1 2">
    <name type="scientific">Larkinella terrae</name>
    <dbReference type="NCBI Taxonomy" id="2025311"/>
    <lineage>
        <taxon>Bacteria</taxon>
        <taxon>Pseudomonadati</taxon>
        <taxon>Bacteroidota</taxon>
        <taxon>Cytophagia</taxon>
        <taxon>Cytophagales</taxon>
        <taxon>Spirosomataceae</taxon>
        <taxon>Larkinella</taxon>
    </lineage>
</organism>
<protein>
    <submittedName>
        <fullName evidence="1">Uncharacterized protein</fullName>
    </submittedName>
</protein>
<evidence type="ECO:0000313" key="1">
    <source>
        <dbReference type="EMBL" id="MRS61211.1"/>
    </source>
</evidence>
<gene>
    <name evidence="1" type="ORF">GJJ30_07900</name>
</gene>
<dbReference type="OrthoDB" id="1211741at2"/>
<dbReference type="Proteomes" id="UP000441754">
    <property type="component" value="Unassembled WGS sequence"/>
</dbReference>
<name>A0A7K0EHZ3_9BACT</name>
<dbReference type="AlphaFoldDB" id="A0A7K0EHZ3"/>
<proteinExistence type="predicted"/>
<dbReference type="EMBL" id="WJXZ01000004">
    <property type="protein sequence ID" value="MRS61211.1"/>
    <property type="molecule type" value="Genomic_DNA"/>
</dbReference>
<accession>A0A7K0EHZ3</accession>